<keyword evidence="3" id="KW-1185">Reference proteome</keyword>
<dbReference type="EMBL" id="LCYG01000029">
    <property type="protein sequence ID" value="KLK92855.1"/>
    <property type="molecule type" value="Genomic_DNA"/>
</dbReference>
<feature type="region of interest" description="Disordered" evidence="1">
    <location>
        <begin position="1"/>
        <end position="22"/>
    </location>
</feature>
<gene>
    <name evidence="2" type="ORF">AA309_12070</name>
</gene>
<dbReference type="AlphaFoldDB" id="A0A0H1RCD4"/>
<protein>
    <submittedName>
        <fullName evidence="2">Uncharacterized protein</fullName>
    </submittedName>
</protein>
<dbReference type="STRING" id="1225564.AA309_12070"/>
<evidence type="ECO:0000313" key="3">
    <source>
        <dbReference type="Proteomes" id="UP000035489"/>
    </source>
</evidence>
<sequence>MANATARTETARPRHEGDFFPSEREIARRLNQTPAEWAAKAKILEGDGLPPVDPLMGGRYWPAVRRYFDCRHGVTSIGPLHHADGEENLDAL</sequence>
<reference evidence="2 3" key="1">
    <citation type="submission" date="2015-05" db="EMBL/GenBank/DDBJ databases">
        <title>Draft genome sequence of Microvirga vignae strain BR3299, a novel nitrogen fixing bacteria isolated from Brazil semi-aired region.</title>
        <authorList>
            <person name="Zilli J.E."/>
            <person name="Passos S.R."/>
            <person name="Leite J."/>
            <person name="Baldani J.I."/>
            <person name="Xavier G.R."/>
            <person name="Rumjaneck N.G."/>
            <person name="Simoes-Araujo J.L."/>
        </authorList>
    </citation>
    <scope>NUCLEOTIDE SEQUENCE [LARGE SCALE GENOMIC DNA]</scope>
    <source>
        <strain evidence="2 3">BR3299</strain>
    </source>
</reference>
<comment type="caution">
    <text evidence="2">The sequence shown here is derived from an EMBL/GenBank/DDBJ whole genome shotgun (WGS) entry which is preliminary data.</text>
</comment>
<proteinExistence type="predicted"/>
<feature type="compositionally biased region" description="Basic and acidic residues" evidence="1">
    <location>
        <begin position="9"/>
        <end position="22"/>
    </location>
</feature>
<evidence type="ECO:0000256" key="1">
    <source>
        <dbReference type="SAM" id="MobiDB-lite"/>
    </source>
</evidence>
<name>A0A0H1RCD4_9HYPH</name>
<dbReference type="Proteomes" id="UP000035489">
    <property type="component" value="Unassembled WGS sequence"/>
</dbReference>
<evidence type="ECO:0000313" key="2">
    <source>
        <dbReference type="EMBL" id="KLK92855.1"/>
    </source>
</evidence>
<accession>A0A0H1RCD4</accession>
<dbReference type="PATRIC" id="fig|1225564.3.peg.3116"/>
<organism evidence="2 3">
    <name type="scientific">Microvirga vignae</name>
    <dbReference type="NCBI Taxonomy" id="1225564"/>
    <lineage>
        <taxon>Bacteria</taxon>
        <taxon>Pseudomonadati</taxon>
        <taxon>Pseudomonadota</taxon>
        <taxon>Alphaproteobacteria</taxon>
        <taxon>Hyphomicrobiales</taxon>
        <taxon>Methylobacteriaceae</taxon>
        <taxon>Microvirga</taxon>
    </lineage>
</organism>